<feature type="compositionally biased region" description="Basic and acidic residues" evidence="1">
    <location>
        <begin position="154"/>
        <end position="165"/>
    </location>
</feature>
<dbReference type="Proteomes" id="UP000217889">
    <property type="component" value="Chromosome"/>
</dbReference>
<dbReference type="OrthoDB" id="5192284at2"/>
<dbReference type="Gene3D" id="2.60.40.10">
    <property type="entry name" value="Immunoglobulins"/>
    <property type="match status" value="1"/>
</dbReference>
<protein>
    <recommendedName>
        <fullName evidence="2">PKD domain-containing protein</fullName>
    </recommendedName>
</protein>
<dbReference type="InterPro" id="IPR000601">
    <property type="entry name" value="PKD_dom"/>
</dbReference>
<evidence type="ECO:0000313" key="3">
    <source>
        <dbReference type="EMBL" id="ATG56617.1"/>
    </source>
</evidence>
<gene>
    <name evidence="3" type="ORF">CFK41_12740</name>
</gene>
<keyword evidence="4" id="KW-1185">Reference proteome</keyword>
<dbReference type="SUPFAM" id="SSF49299">
    <property type="entry name" value="PKD domain"/>
    <property type="match status" value="1"/>
</dbReference>
<dbReference type="AlphaFoldDB" id="A0A291H2E3"/>
<reference evidence="3 4" key="1">
    <citation type="journal article" date="2014" name="Int. J. Syst. Evol. Microbiol.">
        <title>Brachybacterium ginsengisoli sp. nov., isolated from soil of a ginseng field.</title>
        <authorList>
            <person name="Hoang V.A."/>
            <person name="Kim Y.J."/>
            <person name="Nguyen N.L."/>
            <person name="Yang D.C."/>
        </authorList>
    </citation>
    <scope>NUCLEOTIDE SEQUENCE [LARGE SCALE GENOMIC DNA]</scope>
    <source>
        <strain evidence="3 4">DCY80</strain>
    </source>
</reference>
<evidence type="ECO:0000259" key="2">
    <source>
        <dbReference type="PROSITE" id="PS50093"/>
    </source>
</evidence>
<proteinExistence type="predicted"/>
<feature type="region of interest" description="Disordered" evidence="1">
    <location>
        <begin position="134"/>
        <end position="165"/>
    </location>
</feature>
<dbReference type="InterPro" id="IPR035986">
    <property type="entry name" value="PKD_dom_sf"/>
</dbReference>
<dbReference type="KEGG" id="bgg:CFK41_12740"/>
<dbReference type="EMBL" id="CP023564">
    <property type="protein sequence ID" value="ATG56617.1"/>
    <property type="molecule type" value="Genomic_DNA"/>
</dbReference>
<organism evidence="3 4">
    <name type="scientific">Brachybacterium ginsengisoli</name>
    <dbReference type="NCBI Taxonomy" id="1331682"/>
    <lineage>
        <taxon>Bacteria</taxon>
        <taxon>Bacillati</taxon>
        <taxon>Actinomycetota</taxon>
        <taxon>Actinomycetes</taxon>
        <taxon>Micrococcales</taxon>
        <taxon>Dermabacteraceae</taxon>
        <taxon>Brachybacterium</taxon>
    </lineage>
</organism>
<name>A0A291H2E3_9MICO</name>
<evidence type="ECO:0000313" key="4">
    <source>
        <dbReference type="Proteomes" id="UP000217889"/>
    </source>
</evidence>
<dbReference type="GO" id="GO:0005975">
    <property type="term" value="P:carbohydrate metabolic process"/>
    <property type="evidence" value="ECO:0007669"/>
    <property type="project" value="UniProtKB-ARBA"/>
</dbReference>
<accession>A0A291H2E3</accession>
<dbReference type="CDD" id="cd00146">
    <property type="entry name" value="PKD"/>
    <property type="match status" value="1"/>
</dbReference>
<feature type="domain" description="PKD" evidence="2">
    <location>
        <begin position="49"/>
        <end position="93"/>
    </location>
</feature>
<dbReference type="InterPro" id="IPR013783">
    <property type="entry name" value="Ig-like_fold"/>
</dbReference>
<evidence type="ECO:0000256" key="1">
    <source>
        <dbReference type="SAM" id="MobiDB-lite"/>
    </source>
</evidence>
<sequence length="165" mass="17974">MPVKPLVASAGPERGWLPVKMVNVLYAEQQTQTLPMELLGTPVEVRAVPVLYEWDLGDGNTISTTNPGDPYPAETISGTYSGEGWYDVTLMTTFSGQFSVAGGPWQDIDGTIEVASDPIPLYSKSLESRLVNGDIPVDEDEDPWIPERTAATEGPRDPEATHREI</sequence>
<dbReference type="PROSITE" id="PS50093">
    <property type="entry name" value="PKD"/>
    <property type="match status" value="1"/>
</dbReference>